<reference evidence="1 2" key="1">
    <citation type="submission" date="2020-08" db="EMBL/GenBank/DDBJ databases">
        <title>Genomic Encyclopedia of Type Strains, Phase IV (KMG-IV): sequencing the most valuable type-strain genomes for metagenomic binning, comparative biology and taxonomic classification.</title>
        <authorList>
            <person name="Goeker M."/>
        </authorList>
    </citation>
    <scope>NUCLEOTIDE SEQUENCE [LARGE SCALE GENOMIC DNA]</scope>
    <source>
        <strain evidence="1 2">DSM 26438</strain>
    </source>
</reference>
<name>A0A7W6G3G7_9HYPH</name>
<sequence>MTSNAVAMDQEEAAAKSYCPKSLMKFLQRQCVPRFIQGSAKK</sequence>
<proteinExistence type="predicted"/>
<accession>A0A7W6G3G7</accession>
<gene>
    <name evidence="1" type="ORF">GGQ73_003476</name>
</gene>
<organism evidence="1 2">
    <name type="scientific">Rhizobium skierniewicense</name>
    <dbReference type="NCBI Taxonomy" id="984260"/>
    <lineage>
        <taxon>Bacteria</taxon>
        <taxon>Pseudomonadati</taxon>
        <taxon>Pseudomonadota</taxon>
        <taxon>Alphaproteobacteria</taxon>
        <taxon>Hyphomicrobiales</taxon>
        <taxon>Rhizobiaceae</taxon>
        <taxon>Rhizobium/Agrobacterium group</taxon>
        <taxon>Rhizobium</taxon>
    </lineage>
</organism>
<dbReference type="EMBL" id="JACIDV010000010">
    <property type="protein sequence ID" value="MBB3947509.1"/>
    <property type="molecule type" value="Genomic_DNA"/>
</dbReference>
<evidence type="ECO:0000313" key="2">
    <source>
        <dbReference type="Proteomes" id="UP000565286"/>
    </source>
</evidence>
<evidence type="ECO:0000313" key="1">
    <source>
        <dbReference type="EMBL" id="MBB3947509.1"/>
    </source>
</evidence>
<keyword evidence="2" id="KW-1185">Reference proteome</keyword>
<protein>
    <submittedName>
        <fullName evidence="1">Uncharacterized protein</fullName>
    </submittedName>
</protein>
<comment type="caution">
    <text evidence="1">The sequence shown here is derived from an EMBL/GenBank/DDBJ whole genome shotgun (WGS) entry which is preliminary data.</text>
</comment>
<dbReference type="Proteomes" id="UP000565286">
    <property type="component" value="Unassembled WGS sequence"/>
</dbReference>
<dbReference type="AlphaFoldDB" id="A0A7W6G3G7"/>